<dbReference type="InterPro" id="IPR055219">
    <property type="entry name" value="MinC_N_1"/>
</dbReference>
<keyword evidence="4 6" id="KW-0131">Cell cycle</keyword>
<keyword evidence="2 6" id="KW-0132">Cell division</keyword>
<dbReference type="InterPro" id="IPR016098">
    <property type="entry name" value="CAP/MinC_C"/>
</dbReference>
<dbReference type="HAMAP" id="MF_00267">
    <property type="entry name" value="MinC"/>
    <property type="match status" value="1"/>
</dbReference>
<proteinExistence type="inferred from homology"/>
<dbReference type="InterPro" id="IPR005526">
    <property type="entry name" value="Septum_form_inhib_MinC_C"/>
</dbReference>
<dbReference type="RefSeq" id="WP_251517296.1">
    <property type="nucleotide sequence ID" value="NZ_JAMBON010000053.1"/>
</dbReference>
<dbReference type="Proteomes" id="UP001597221">
    <property type="component" value="Unassembled WGS sequence"/>
</dbReference>
<evidence type="ECO:0000256" key="5">
    <source>
        <dbReference type="ARBA" id="ARBA00046874"/>
    </source>
</evidence>
<name>A0ABW4HUQ0_9BACI</name>
<evidence type="ECO:0000256" key="2">
    <source>
        <dbReference type="ARBA" id="ARBA00022618"/>
    </source>
</evidence>
<gene>
    <name evidence="6 9" type="primary">minC</name>
    <name evidence="9" type="ORF">ACFSBH_15605</name>
</gene>
<evidence type="ECO:0000256" key="6">
    <source>
        <dbReference type="HAMAP-Rule" id="MF_00267"/>
    </source>
</evidence>
<feature type="domain" description="Septum site-determining protein MinC N-terminal" evidence="8">
    <location>
        <begin position="9"/>
        <end position="85"/>
    </location>
</feature>
<evidence type="ECO:0000256" key="4">
    <source>
        <dbReference type="ARBA" id="ARBA00023306"/>
    </source>
</evidence>
<sequence length="229" mass="26053">MTQEKKPLITIKGNREGITLIIDDEVPFQEALSELKDKLISTQQNNNGQAVSVNVQSGNRYLDREKREKLRDLIEEDNFFKVEGIETNVMHREEALRLREESEIKINNRIVRSGQILKVKGHLLLIGDVNPGGKVMATGNIYILGKLYGIAHAGYQGDRNTFIAASYLKPTQLRIADYISRAPDYESDGVYMECGIIDEKEDKIIIDSLQLLSQKRQEISGFERRMQNG</sequence>
<accession>A0ABW4HUQ0</accession>
<reference evidence="10" key="1">
    <citation type="journal article" date="2019" name="Int. J. Syst. Evol. Microbiol.">
        <title>The Global Catalogue of Microorganisms (GCM) 10K type strain sequencing project: providing services to taxonomists for standard genome sequencing and annotation.</title>
        <authorList>
            <consortium name="The Broad Institute Genomics Platform"/>
            <consortium name="The Broad Institute Genome Sequencing Center for Infectious Disease"/>
            <person name="Wu L."/>
            <person name="Ma J."/>
        </authorList>
    </citation>
    <scope>NUCLEOTIDE SEQUENCE [LARGE SCALE GENOMIC DNA]</scope>
    <source>
        <strain evidence="10">CGMCC 1.12376</strain>
    </source>
</reference>
<dbReference type="Gene3D" id="2.160.20.70">
    <property type="match status" value="1"/>
</dbReference>
<dbReference type="Pfam" id="PF03775">
    <property type="entry name" value="MinC_C"/>
    <property type="match status" value="1"/>
</dbReference>
<dbReference type="PANTHER" id="PTHR34108">
    <property type="entry name" value="SEPTUM SITE-DETERMINING PROTEIN MINC"/>
    <property type="match status" value="1"/>
</dbReference>
<dbReference type="InterPro" id="IPR036145">
    <property type="entry name" value="MinC_C_sf"/>
</dbReference>
<dbReference type="EMBL" id="JBHUDE010000145">
    <property type="protein sequence ID" value="MFD1609040.1"/>
    <property type="molecule type" value="Genomic_DNA"/>
</dbReference>
<dbReference type="Gene3D" id="3.30.160.540">
    <property type="match status" value="1"/>
</dbReference>
<keyword evidence="3 6" id="KW-0717">Septation</keyword>
<evidence type="ECO:0000256" key="3">
    <source>
        <dbReference type="ARBA" id="ARBA00023210"/>
    </source>
</evidence>
<evidence type="ECO:0000313" key="10">
    <source>
        <dbReference type="Proteomes" id="UP001597221"/>
    </source>
</evidence>
<protein>
    <recommendedName>
        <fullName evidence="6">Probable septum site-determining protein MinC</fullName>
    </recommendedName>
</protein>
<comment type="caution">
    <text evidence="9">The sequence shown here is derived from an EMBL/GenBank/DDBJ whole genome shotgun (WGS) entry which is preliminary data.</text>
</comment>
<evidence type="ECO:0000313" key="9">
    <source>
        <dbReference type="EMBL" id="MFD1609040.1"/>
    </source>
</evidence>
<evidence type="ECO:0000256" key="1">
    <source>
        <dbReference type="ARBA" id="ARBA00006291"/>
    </source>
</evidence>
<feature type="domain" description="Septum formation inhibitor MinC C-terminal" evidence="7">
    <location>
        <begin position="108"/>
        <end position="206"/>
    </location>
</feature>
<evidence type="ECO:0000259" key="7">
    <source>
        <dbReference type="Pfam" id="PF03775"/>
    </source>
</evidence>
<organism evidence="9 10">
    <name type="scientific">Oceanobacillus luteolus</name>
    <dbReference type="NCBI Taxonomy" id="1274358"/>
    <lineage>
        <taxon>Bacteria</taxon>
        <taxon>Bacillati</taxon>
        <taxon>Bacillota</taxon>
        <taxon>Bacilli</taxon>
        <taxon>Bacillales</taxon>
        <taxon>Bacillaceae</taxon>
        <taxon>Oceanobacillus</taxon>
    </lineage>
</organism>
<dbReference type="InterPro" id="IPR013033">
    <property type="entry name" value="MinC"/>
</dbReference>
<comment type="subunit">
    <text evidence="5 6">Interacts with MinD and FtsZ.</text>
</comment>
<comment type="function">
    <text evidence="6">Cell division inhibitor that blocks the formation of polar Z ring septums. Rapidly oscillates between the poles of the cell to destabilize FtsZ filaments that have formed before they mature into polar Z rings. Prevents FtsZ polymerization.</text>
</comment>
<dbReference type="Pfam" id="PF22642">
    <property type="entry name" value="MinC_N_1"/>
    <property type="match status" value="1"/>
</dbReference>
<comment type="similarity">
    <text evidence="1 6">Belongs to the MinC family.</text>
</comment>
<evidence type="ECO:0000259" key="8">
    <source>
        <dbReference type="Pfam" id="PF22642"/>
    </source>
</evidence>
<dbReference type="SUPFAM" id="SSF63848">
    <property type="entry name" value="Cell-division inhibitor MinC, C-terminal domain"/>
    <property type="match status" value="1"/>
</dbReference>
<dbReference type="NCBIfam" id="TIGR01222">
    <property type="entry name" value="minC"/>
    <property type="match status" value="1"/>
</dbReference>
<keyword evidence="10" id="KW-1185">Reference proteome</keyword>
<dbReference type="PANTHER" id="PTHR34108:SF1">
    <property type="entry name" value="SEPTUM SITE-DETERMINING PROTEIN MINC"/>
    <property type="match status" value="1"/>
</dbReference>